<dbReference type="EMBL" id="BJHW01000001">
    <property type="protein sequence ID" value="GDY54642.1"/>
    <property type="molecule type" value="Genomic_DNA"/>
</dbReference>
<dbReference type="AlphaFoldDB" id="A0A4D4L0P2"/>
<dbReference type="Proteomes" id="UP000301309">
    <property type="component" value="Unassembled WGS sequence"/>
</dbReference>
<keyword evidence="2" id="KW-1185">Reference proteome</keyword>
<evidence type="ECO:0000313" key="1">
    <source>
        <dbReference type="EMBL" id="GDY54642.1"/>
    </source>
</evidence>
<proteinExistence type="predicted"/>
<evidence type="ECO:0000313" key="2">
    <source>
        <dbReference type="Proteomes" id="UP000301309"/>
    </source>
</evidence>
<reference evidence="1 2" key="1">
    <citation type="journal article" date="2020" name="Int. J. Syst. Evol. Microbiol.">
        <title>Reclassification of Streptomyces castelarensis and Streptomyces sporoclivatus as later heterotypic synonyms of Streptomyces antimycoticus.</title>
        <authorList>
            <person name="Komaki H."/>
            <person name="Tamura T."/>
        </authorList>
    </citation>
    <scope>NUCLEOTIDE SEQUENCE [LARGE SCALE GENOMIC DNA]</scope>
    <source>
        <strain evidence="1 2">NBRC 13459</strain>
    </source>
</reference>
<gene>
    <name evidence="1" type="ORF">SVIO_052650</name>
</gene>
<organism evidence="1 2">
    <name type="scientific">Streptomyces violaceusniger</name>
    <dbReference type="NCBI Taxonomy" id="68280"/>
    <lineage>
        <taxon>Bacteria</taxon>
        <taxon>Bacillati</taxon>
        <taxon>Actinomycetota</taxon>
        <taxon>Actinomycetes</taxon>
        <taxon>Kitasatosporales</taxon>
        <taxon>Streptomycetaceae</taxon>
        <taxon>Streptomyces</taxon>
        <taxon>Streptomyces violaceusniger group</taxon>
    </lineage>
</organism>
<name>A0A4D4L0P2_STRVO</name>
<comment type="caution">
    <text evidence="1">The sequence shown here is derived from an EMBL/GenBank/DDBJ whole genome shotgun (WGS) entry which is preliminary data.</text>
</comment>
<sequence length="153" mass="16406">MRGLAQLVDRTGRRRMPWRPWEGLTTAVACGSSDPSPTRSAKIAACAARSSTRPTHMGDFVQEEFLPPFAHAAARISSSGIRTAGFELDICTAGRIGSFWQFYATSSRNVIAHLTRPLHGPVFITRTGRAIGAPQGGCARYGVSAHQDAPKPA</sequence>
<accession>A0A4D4L0P2</accession>
<protein>
    <submittedName>
        <fullName evidence="1">Uncharacterized protein</fullName>
    </submittedName>
</protein>